<reference evidence="1 2" key="1">
    <citation type="submission" date="2019-01" db="EMBL/GenBank/DDBJ databases">
        <title>Sequencing of cultivated peanut Arachis hypogaea provides insights into genome evolution and oil improvement.</title>
        <authorList>
            <person name="Chen X."/>
        </authorList>
    </citation>
    <scope>NUCLEOTIDE SEQUENCE [LARGE SCALE GENOMIC DNA]</scope>
    <source>
        <strain evidence="2">cv. Fuhuasheng</strain>
        <tissue evidence="1">Leaves</tissue>
    </source>
</reference>
<sequence length="94" mass="10808">MALDPKVQDLHESFFKPLQFFVNASMSALVSSRHTQSSRRVRLGHCHEIKTRASLPMLVDLRSHFNSSFVTESILENSDCVANKSSDWVFNKRR</sequence>
<dbReference type="Proteomes" id="UP000289738">
    <property type="component" value="Chromosome A09"/>
</dbReference>
<name>A0A445BH58_ARAHY</name>
<evidence type="ECO:0000313" key="1">
    <source>
        <dbReference type="EMBL" id="RYR38008.1"/>
    </source>
</evidence>
<comment type="caution">
    <text evidence="1">The sequence shown here is derived from an EMBL/GenBank/DDBJ whole genome shotgun (WGS) entry which is preliminary data.</text>
</comment>
<gene>
    <name evidence="1" type="ORF">Ahy_A09g042942</name>
</gene>
<protein>
    <submittedName>
        <fullName evidence="1">Uncharacterized protein</fullName>
    </submittedName>
</protein>
<evidence type="ECO:0000313" key="2">
    <source>
        <dbReference type="Proteomes" id="UP000289738"/>
    </source>
</evidence>
<accession>A0A445BH58</accession>
<organism evidence="1 2">
    <name type="scientific">Arachis hypogaea</name>
    <name type="common">Peanut</name>
    <dbReference type="NCBI Taxonomy" id="3818"/>
    <lineage>
        <taxon>Eukaryota</taxon>
        <taxon>Viridiplantae</taxon>
        <taxon>Streptophyta</taxon>
        <taxon>Embryophyta</taxon>
        <taxon>Tracheophyta</taxon>
        <taxon>Spermatophyta</taxon>
        <taxon>Magnoliopsida</taxon>
        <taxon>eudicotyledons</taxon>
        <taxon>Gunneridae</taxon>
        <taxon>Pentapetalae</taxon>
        <taxon>rosids</taxon>
        <taxon>fabids</taxon>
        <taxon>Fabales</taxon>
        <taxon>Fabaceae</taxon>
        <taxon>Papilionoideae</taxon>
        <taxon>50 kb inversion clade</taxon>
        <taxon>dalbergioids sensu lato</taxon>
        <taxon>Dalbergieae</taxon>
        <taxon>Pterocarpus clade</taxon>
        <taxon>Arachis</taxon>
    </lineage>
</organism>
<keyword evidence="2" id="KW-1185">Reference proteome</keyword>
<dbReference type="AlphaFoldDB" id="A0A445BH58"/>
<dbReference type="EMBL" id="SDMP01000009">
    <property type="protein sequence ID" value="RYR38008.1"/>
    <property type="molecule type" value="Genomic_DNA"/>
</dbReference>
<proteinExistence type="predicted"/>